<dbReference type="Proteomes" id="UP000735302">
    <property type="component" value="Unassembled WGS sequence"/>
</dbReference>
<dbReference type="SUPFAM" id="SSF57667">
    <property type="entry name" value="beta-beta-alpha zinc fingers"/>
    <property type="match status" value="1"/>
</dbReference>
<dbReference type="Pfam" id="PF00096">
    <property type="entry name" value="zf-C2H2"/>
    <property type="match status" value="1"/>
</dbReference>
<dbReference type="InterPro" id="IPR013087">
    <property type="entry name" value="Znf_C2H2_type"/>
</dbReference>
<evidence type="ECO:0000256" key="5">
    <source>
        <dbReference type="PROSITE-ProRule" id="PRU00042"/>
    </source>
</evidence>
<evidence type="ECO:0000256" key="1">
    <source>
        <dbReference type="ARBA" id="ARBA00022723"/>
    </source>
</evidence>
<dbReference type="PANTHER" id="PTHR24379:SF121">
    <property type="entry name" value="C2H2-TYPE DOMAIN-CONTAINING PROTEIN"/>
    <property type="match status" value="1"/>
</dbReference>
<dbReference type="PANTHER" id="PTHR24379">
    <property type="entry name" value="KRAB AND ZINC FINGER DOMAIN-CONTAINING"/>
    <property type="match status" value="1"/>
</dbReference>
<sequence>MQFEGIPVVSKSAAVYPSGASWLQMPVRTECFICYTAVDPEAFKAHMFHFHGQTMPYICTICGKGYQSSTGLGHHKRLHEGKSFMCPVCDSKFTQMAAMKTHLKKLHDSLQCPHCMVVFKRGAEFDQHVLLCRR</sequence>
<dbReference type="PROSITE" id="PS50157">
    <property type="entry name" value="ZINC_FINGER_C2H2_2"/>
    <property type="match status" value="2"/>
</dbReference>
<keyword evidence="4" id="KW-0862">Zinc</keyword>
<evidence type="ECO:0000313" key="7">
    <source>
        <dbReference type="EMBL" id="GFN92124.1"/>
    </source>
</evidence>
<name>A0AAV3ZC36_9GAST</name>
<feature type="domain" description="C2H2-type" evidence="6">
    <location>
        <begin position="84"/>
        <end position="107"/>
    </location>
</feature>
<keyword evidence="1" id="KW-0479">Metal-binding</keyword>
<dbReference type="AlphaFoldDB" id="A0AAV3ZC36"/>
<dbReference type="InterPro" id="IPR036236">
    <property type="entry name" value="Znf_C2H2_sf"/>
</dbReference>
<keyword evidence="8" id="KW-1185">Reference proteome</keyword>
<reference evidence="7 8" key="1">
    <citation type="journal article" date="2021" name="Elife">
        <title>Chloroplast acquisition without the gene transfer in kleptoplastic sea slugs, Plakobranchus ocellatus.</title>
        <authorList>
            <person name="Maeda T."/>
            <person name="Takahashi S."/>
            <person name="Yoshida T."/>
            <person name="Shimamura S."/>
            <person name="Takaki Y."/>
            <person name="Nagai Y."/>
            <person name="Toyoda A."/>
            <person name="Suzuki Y."/>
            <person name="Arimoto A."/>
            <person name="Ishii H."/>
            <person name="Satoh N."/>
            <person name="Nishiyama T."/>
            <person name="Hasebe M."/>
            <person name="Maruyama T."/>
            <person name="Minagawa J."/>
            <person name="Obokata J."/>
            <person name="Shigenobu S."/>
        </authorList>
    </citation>
    <scope>NUCLEOTIDE SEQUENCE [LARGE SCALE GENOMIC DNA]</scope>
</reference>
<gene>
    <name evidence="7" type="ORF">PoB_001863000</name>
</gene>
<evidence type="ECO:0000256" key="3">
    <source>
        <dbReference type="ARBA" id="ARBA00022771"/>
    </source>
</evidence>
<proteinExistence type="predicted"/>
<evidence type="ECO:0000256" key="4">
    <source>
        <dbReference type="ARBA" id="ARBA00022833"/>
    </source>
</evidence>
<keyword evidence="2" id="KW-0677">Repeat</keyword>
<dbReference type="SMART" id="SM00355">
    <property type="entry name" value="ZnF_C2H2"/>
    <property type="match status" value="4"/>
</dbReference>
<accession>A0AAV3ZC36</accession>
<protein>
    <submittedName>
        <fullName evidence="7">Zinc finger y-chromosomal protein</fullName>
    </submittedName>
</protein>
<evidence type="ECO:0000256" key="2">
    <source>
        <dbReference type="ARBA" id="ARBA00022737"/>
    </source>
</evidence>
<keyword evidence="3 5" id="KW-0863">Zinc-finger</keyword>
<evidence type="ECO:0000259" key="6">
    <source>
        <dbReference type="PROSITE" id="PS50157"/>
    </source>
</evidence>
<dbReference type="GO" id="GO:0008270">
    <property type="term" value="F:zinc ion binding"/>
    <property type="evidence" value="ECO:0007669"/>
    <property type="project" value="UniProtKB-KW"/>
</dbReference>
<comment type="caution">
    <text evidence="7">The sequence shown here is derived from an EMBL/GenBank/DDBJ whole genome shotgun (WGS) entry which is preliminary data.</text>
</comment>
<dbReference type="Gene3D" id="3.30.160.60">
    <property type="entry name" value="Classic Zinc Finger"/>
    <property type="match status" value="2"/>
</dbReference>
<feature type="domain" description="C2H2-type" evidence="6">
    <location>
        <begin position="57"/>
        <end position="84"/>
    </location>
</feature>
<dbReference type="EMBL" id="BLXT01002217">
    <property type="protein sequence ID" value="GFN92124.1"/>
    <property type="molecule type" value="Genomic_DNA"/>
</dbReference>
<dbReference type="PROSITE" id="PS00028">
    <property type="entry name" value="ZINC_FINGER_C2H2_1"/>
    <property type="match status" value="2"/>
</dbReference>
<evidence type="ECO:0000313" key="8">
    <source>
        <dbReference type="Proteomes" id="UP000735302"/>
    </source>
</evidence>
<dbReference type="Pfam" id="PF13894">
    <property type="entry name" value="zf-C2H2_4"/>
    <property type="match status" value="1"/>
</dbReference>
<organism evidence="7 8">
    <name type="scientific">Plakobranchus ocellatus</name>
    <dbReference type="NCBI Taxonomy" id="259542"/>
    <lineage>
        <taxon>Eukaryota</taxon>
        <taxon>Metazoa</taxon>
        <taxon>Spiralia</taxon>
        <taxon>Lophotrochozoa</taxon>
        <taxon>Mollusca</taxon>
        <taxon>Gastropoda</taxon>
        <taxon>Heterobranchia</taxon>
        <taxon>Euthyneura</taxon>
        <taxon>Panpulmonata</taxon>
        <taxon>Sacoglossa</taxon>
        <taxon>Placobranchoidea</taxon>
        <taxon>Plakobranchidae</taxon>
        <taxon>Plakobranchus</taxon>
    </lineage>
</organism>